<comment type="caution">
    <text evidence="1">The sequence shown here is derived from an EMBL/GenBank/DDBJ whole genome shotgun (WGS) entry which is preliminary data.</text>
</comment>
<sequence>SKVFILSSANPDFFISHADIHQFSKAHPLPPDLHQNATLINLQYFTITRLLSSLPQIFIAEISGRAFGTGQELAVQMDMRFASPGAVLGGLEVALGDFPGVGGLQYMAKLVGMGKAAELVLGQQTVGAEEAEKSGLVNKAFGNAEDMRRYVDALAGRIGLWPEGGIVATKRGIRDGEGPTEEAMNVDGDAFIALSELPALQAGADRFLELTEDETKNKFELGLTEDLVQIYQ</sequence>
<dbReference type="Gene3D" id="3.90.226.10">
    <property type="entry name" value="2-enoyl-CoA Hydratase, Chain A, domain 1"/>
    <property type="match status" value="1"/>
</dbReference>
<proteinExistence type="predicted"/>
<protein>
    <submittedName>
        <fullName evidence="1">Short-chain-enoyl-CoA hydratase</fullName>
    </submittedName>
</protein>
<organism evidence="1 2">
    <name type="scientific">Lachnellula suecica</name>
    <dbReference type="NCBI Taxonomy" id="602035"/>
    <lineage>
        <taxon>Eukaryota</taxon>
        <taxon>Fungi</taxon>
        <taxon>Dikarya</taxon>
        <taxon>Ascomycota</taxon>
        <taxon>Pezizomycotina</taxon>
        <taxon>Leotiomycetes</taxon>
        <taxon>Helotiales</taxon>
        <taxon>Lachnaceae</taxon>
        <taxon>Lachnellula</taxon>
    </lineage>
</organism>
<dbReference type="InterPro" id="IPR029045">
    <property type="entry name" value="ClpP/crotonase-like_dom_sf"/>
</dbReference>
<evidence type="ECO:0000313" key="1">
    <source>
        <dbReference type="EMBL" id="TVY80662.1"/>
    </source>
</evidence>
<dbReference type="GO" id="GO:0006635">
    <property type="term" value="P:fatty acid beta-oxidation"/>
    <property type="evidence" value="ECO:0007669"/>
    <property type="project" value="TreeGrafter"/>
</dbReference>
<accession>A0A8T9C6J2</accession>
<dbReference type="EMBL" id="QGMK01000636">
    <property type="protein sequence ID" value="TVY80662.1"/>
    <property type="molecule type" value="Genomic_DNA"/>
</dbReference>
<reference evidence="1 2" key="1">
    <citation type="submission" date="2018-05" db="EMBL/GenBank/DDBJ databases">
        <title>Genome sequencing and assembly of the regulated plant pathogen Lachnellula willkommii and related sister species for the development of diagnostic species identification markers.</title>
        <authorList>
            <person name="Giroux E."/>
            <person name="Bilodeau G."/>
        </authorList>
    </citation>
    <scope>NUCLEOTIDE SEQUENCE [LARGE SCALE GENOMIC DNA]</scope>
    <source>
        <strain evidence="1 2">CBS 268.59</strain>
    </source>
</reference>
<dbReference type="OrthoDB" id="410701at2759"/>
<dbReference type="InterPro" id="IPR001753">
    <property type="entry name" value="Enoyl-CoA_hydra/iso"/>
</dbReference>
<dbReference type="Proteomes" id="UP000469558">
    <property type="component" value="Unassembled WGS sequence"/>
</dbReference>
<keyword evidence="2" id="KW-1185">Reference proteome</keyword>
<dbReference type="AlphaFoldDB" id="A0A8T9C6J2"/>
<evidence type="ECO:0000313" key="2">
    <source>
        <dbReference type="Proteomes" id="UP000469558"/>
    </source>
</evidence>
<dbReference type="PANTHER" id="PTHR11941:SF141">
    <property type="entry name" value="ENOYL-COA HYDRATASE_ISOMERASE-RELATED"/>
    <property type="match status" value="1"/>
</dbReference>
<dbReference type="PANTHER" id="PTHR11941">
    <property type="entry name" value="ENOYL-COA HYDRATASE-RELATED"/>
    <property type="match status" value="1"/>
</dbReference>
<dbReference type="SUPFAM" id="SSF52096">
    <property type="entry name" value="ClpP/crotonase"/>
    <property type="match status" value="1"/>
</dbReference>
<dbReference type="CDD" id="cd06558">
    <property type="entry name" value="crotonase-like"/>
    <property type="match status" value="1"/>
</dbReference>
<name>A0A8T9C6J2_9HELO</name>
<dbReference type="Pfam" id="PF00378">
    <property type="entry name" value="ECH_1"/>
    <property type="match status" value="1"/>
</dbReference>
<gene>
    <name evidence="1" type="primary">crt</name>
    <name evidence="1" type="ORF">LSUE1_G007089</name>
</gene>
<feature type="non-terminal residue" evidence="1">
    <location>
        <position position="1"/>
    </location>
</feature>